<dbReference type="OrthoDB" id="9949031at2"/>
<accession>A0A3S0XW57</accession>
<protein>
    <submittedName>
        <fullName evidence="1">Uncharacterized protein</fullName>
    </submittedName>
</protein>
<name>A0A3S0XW57_9BURK</name>
<dbReference type="EMBL" id="RXFT01000017">
    <property type="protein sequence ID" value="RUR71076.1"/>
    <property type="molecule type" value="Genomic_DNA"/>
</dbReference>
<reference evidence="1 2" key="1">
    <citation type="submission" date="2018-12" db="EMBL/GenBank/DDBJ databases">
        <title>The genome sequences of Variovorax guangxiensis DSM 27352.</title>
        <authorList>
            <person name="Gao J."/>
            <person name="Sun J."/>
        </authorList>
    </citation>
    <scope>NUCLEOTIDE SEQUENCE [LARGE SCALE GENOMIC DNA]</scope>
    <source>
        <strain evidence="1 2">DSM 27352</strain>
    </source>
</reference>
<evidence type="ECO:0000313" key="1">
    <source>
        <dbReference type="EMBL" id="RUR71076.1"/>
    </source>
</evidence>
<comment type="caution">
    <text evidence="1">The sequence shown here is derived from an EMBL/GenBank/DDBJ whole genome shotgun (WGS) entry which is preliminary data.</text>
</comment>
<dbReference type="Proteomes" id="UP000281118">
    <property type="component" value="Unassembled WGS sequence"/>
</dbReference>
<dbReference type="AlphaFoldDB" id="A0A3S0XW57"/>
<organism evidence="1 2">
    <name type="scientific">Variovorax guangxiensis</name>
    <dbReference type="NCBI Taxonomy" id="1775474"/>
    <lineage>
        <taxon>Bacteria</taxon>
        <taxon>Pseudomonadati</taxon>
        <taxon>Pseudomonadota</taxon>
        <taxon>Betaproteobacteria</taxon>
        <taxon>Burkholderiales</taxon>
        <taxon>Comamonadaceae</taxon>
        <taxon>Variovorax</taxon>
    </lineage>
</organism>
<gene>
    <name evidence="1" type="ORF">EJP67_28880</name>
</gene>
<proteinExistence type="predicted"/>
<evidence type="ECO:0000313" key="2">
    <source>
        <dbReference type="Proteomes" id="UP000281118"/>
    </source>
</evidence>
<sequence>MSQSVEDLKARRKAMNDIFEKLLDKWAGLTETTKSQLTTGINKSYGQAISFHHEYKLARAAEKKGREIITQQHADVTVGAADNLFAKSIEAKSVTAPTKGDANNLIKKAFEQLGGGTGFLPRPGDVRVLDLKIEGDNPWPNVGGGYGVPRNAISMEDIASLAQAEIWDLLTNVTAGAGTKALVTWLDGRDNIGHRLKQIRLASSALETDNSLDRLLDPQLAPSTAPNPHSSRKVIVALGVPHALRCLTIKIRYAKSYVTYKALDKDSPIHLDELVFQVYRHLQQDKASIELAKMKYKVFDRDEDLPRPIREFVPARHF</sequence>
<dbReference type="RefSeq" id="WP_126025159.1">
    <property type="nucleotide sequence ID" value="NZ_RXFT01000017.1"/>
</dbReference>